<dbReference type="Proteomes" id="UP000520767">
    <property type="component" value="Unassembled WGS sequence"/>
</dbReference>
<feature type="domain" description="Helicase ATP-binding" evidence="1">
    <location>
        <begin position="302"/>
        <end position="512"/>
    </location>
</feature>
<dbReference type="GO" id="GO:0009307">
    <property type="term" value="P:DNA restriction-modification system"/>
    <property type="evidence" value="ECO:0007669"/>
    <property type="project" value="UniProtKB-KW"/>
</dbReference>
<dbReference type="GO" id="GO:0005524">
    <property type="term" value="F:ATP binding"/>
    <property type="evidence" value="ECO:0007669"/>
    <property type="project" value="UniProtKB-KW"/>
</dbReference>
<accession>A0A7W7Q554</accession>
<dbReference type="RefSeq" id="WP_184811194.1">
    <property type="nucleotide sequence ID" value="NZ_JACHJQ010000003.1"/>
</dbReference>
<dbReference type="EC" id="3.1.21.3" evidence="2"/>
<dbReference type="Pfam" id="PF22679">
    <property type="entry name" value="T1R_D3-like"/>
    <property type="match status" value="1"/>
</dbReference>
<dbReference type="AlphaFoldDB" id="A0A7W7Q554"/>
<dbReference type="SMART" id="SM00487">
    <property type="entry name" value="DEXDc"/>
    <property type="match status" value="1"/>
</dbReference>
<name>A0A7W7Q554_9PSEU</name>
<dbReference type="GO" id="GO:0009035">
    <property type="term" value="F:type I site-specific deoxyribonuclease activity"/>
    <property type="evidence" value="ECO:0007669"/>
    <property type="project" value="UniProtKB-EC"/>
</dbReference>
<dbReference type="Gene3D" id="3.40.50.300">
    <property type="entry name" value="P-loop containing nucleotide triphosphate hydrolases"/>
    <property type="match status" value="2"/>
</dbReference>
<gene>
    <name evidence="2" type="ORF">FHR82_003292</name>
</gene>
<dbReference type="Pfam" id="PF04313">
    <property type="entry name" value="HSDR_N"/>
    <property type="match status" value="1"/>
</dbReference>
<dbReference type="EMBL" id="JACHJQ010000003">
    <property type="protein sequence ID" value="MBB4907072.1"/>
    <property type="molecule type" value="Genomic_DNA"/>
</dbReference>
<reference evidence="2 3" key="1">
    <citation type="submission" date="2020-08" db="EMBL/GenBank/DDBJ databases">
        <title>Genomic Encyclopedia of Type Strains, Phase III (KMG-III): the genomes of soil and plant-associated and newly described type strains.</title>
        <authorList>
            <person name="Whitman W."/>
        </authorList>
    </citation>
    <scope>NUCLEOTIDE SEQUENCE [LARGE SCALE GENOMIC DNA]</scope>
    <source>
        <strain evidence="2 3">CECT 8960</strain>
    </source>
</reference>
<evidence type="ECO:0000313" key="2">
    <source>
        <dbReference type="EMBL" id="MBB4907072.1"/>
    </source>
</evidence>
<dbReference type="PANTHER" id="PTHR42927">
    <property type="entry name" value="HELICASE SUPERFAMILY 1 AND 2 DOMAIN-CONTAINING PROTEIN"/>
    <property type="match status" value="1"/>
</dbReference>
<proteinExistence type="predicted"/>
<dbReference type="SUPFAM" id="SSF52540">
    <property type="entry name" value="P-loop containing nucleoside triphosphate hydrolases"/>
    <property type="match status" value="1"/>
</dbReference>
<dbReference type="InterPro" id="IPR014001">
    <property type="entry name" value="Helicase_ATP-bd"/>
</dbReference>
<dbReference type="Gene3D" id="3.90.1570.50">
    <property type="match status" value="1"/>
</dbReference>
<keyword evidence="3" id="KW-1185">Reference proteome</keyword>
<sequence length="1046" mass="115410">MTADHHEGVFETEICEYLSGHGWLYSADDSGYDRERALVPEDLFAWLEETQQAAYEKALKAAGSVAKFLDVLTTALDKPLEHGGGTLNILRNGVQYIGGGRLKMAQFRPETSLNATTNEQYAAMRVRVMRQVHFSTADQRSIDLVLFVNGLPVATVELKTDFTQSLDQAINQYRKNRHPLTNGRPEPLLSFGHRALVHFAVSNDLAAMTTRLEGDTTHFLPFNMGHDSGEGNPPGKDGRSATAYLWERVWERHAWLNIIGRLMIVETKEEWNVATGTSVRHTSMLFPRFHQWEAVTNIVAAVREEGVGQRYLIEHSAGSGKTNTIAWTAHRLARLHVNDKKLFDSVIVVVDRTVLDGQLQEAIRQIDGSGKIVATISPEDVRKSGAKSKSGLLATALKAGELIIAVTVQTFPFALDEIRADKGLKGKRFAVIADEAHSSQSGQTSSKLKAVLTAEEVKEIEEGGEIDAETILASEMTERAESKNISYFAFTATPKNKTLELFGRKGPDGKPVEFHLYSMRQAIEEGYILDVLKGYQTYDTALKIAGQAESSDGSEVVEEAAARKGLMRWVKLHPTNISQKVQIIVEHFHVNVARLLEGKAKAMVVTDSRKAAVKYKKAIDAYIAKRAAKDASYNYRTLVAFSGSVTMAEDEEWASDWGPHPGKDDEFTEANLNPGAGSDLAAAFKGETYKIMLVANKFQTGFDQPLLSAMYVDKKLSGVTAVQTLSRLNRTHRTAGGEQKRKTFVIDFVNKPEDIRSAFEPYFTNATLETETDPYVVVHLTNKLAQAGIYTPEQVREVAGLWVGRKGNNALSAAISPAKNEFARRYAAAIEADDRVTLTTLDLFRKDVSTYVRLYDFMSQIIDYGDPYMEMLSIFLRLLEKVIADSSWAAEVDLSDVVLVGVKHTKGTAVDISLTGDGELKGIGAAGTGARKEPKYVALQVVIDKMNDLFGAESFTASQVREFVQGLVQRLLAYPDLVNQTKVNSKKQFMESQDFQTAVTEAVVENQEAHNTMADYFFSDGPAVSAVIMALADAFYEAAIGQGTDE</sequence>
<dbReference type="GO" id="GO:0003677">
    <property type="term" value="F:DNA binding"/>
    <property type="evidence" value="ECO:0007669"/>
    <property type="project" value="UniProtKB-KW"/>
</dbReference>
<dbReference type="InterPro" id="IPR055180">
    <property type="entry name" value="HsdR_RecA-like_helicase_dom_2"/>
</dbReference>
<dbReference type="InterPro" id="IPR007409">
    <property type="entry name" value="Restrct_endonuc_type1_HsdR_N"/>
</dbReference>
<dbReference type="PANTHER" id="PTHR42927:SF1">
    <property type="entry name" value="HELICASE SUPERFAMILY 1 AND 2 DOMAIN-CONTAINING PROTEIN"/>
    <property type="match status" value="1"/>
</dbReference>
<keyword evidence="2" id="KW-0378">Hydrolase</keyword>
<dbReference type="InterPro" id="IPR040980">
    <property type="entry name" value="SWI2_SNF2"/>
</dbReference>
<protein>
    <submittedName>
        <fullName evidence="2">Type I restriction enzyme R subunit</fullName>
        <ecNumber evidence="2">3.1.21.3</ecNumber>
    </submittedName>
</protein>
<organism evidence="2 3">
    <name type="scientific">Actinophytocola algeriensis</name>
    <dbReference type="NCBI Taxonomy" id="1768010"/>
    <lineage>
        <taxon>Bacteria</taxon>
        <taxon>Bacillati</taxon>
        <taxon>Actinomycetota</taxon>
        <taxon>Actinomycetes</taxon>
        <taxon>Pseudonocardiales</taxon>
        <taxon>Pseudonocardiaceae</taxon>
    </lineage>
</organism>
<dbReference type="PROSITE" id="PS51192">
    <property type="entry name" value="HELICASE_ATP_BIND_1"/>
    <property type="match status" value="1"/>
</dbReference>
<dbReference type="Pfam" id="PF18766">
    <property type="entry name" value="SWI2_SNF2"/>
    <property type="match status" value="1"/>
</dbReference>
<dbReference type="InterPro" id="IPR027417">
    <property type="entry name" value="P-loop_NTPase"/>
</dbReference>
<comment type="caution">
    <text evidence="2">The sequence shown here is derived from an EMBL/GenBank/DDBJ whole genome shotgun (WGS) entry which is preliminary data.</text>
</comment>
<evidence type="ECO:0000259" key="1">
    <source>
        <dbReference type="PROSITE" id="PS51192"/>
    </source>
</evidence>
<evidence type="ECO:0000313" key="3">
    <source>
        <dbReference type="Proteomes" id="UP000520767"/>
    </source>
</evidence>